<reference evidence="3 4" key="1">
    <citation type="journal article" date="2009" name="Science">
        <title>Green evolution and dynamic adaptations revealed by genomes of the marine picoeukaryotes Micromonas.</title>
        <authorList>
            <person name="Worden A.Z."/>
            <person name="Lee J.H."/>
            <person name="Mock T."/>
            <person name="Rouze P."/>
            <person name="Simmons M.P."/>
            <person name="Aerts A.L."/>
            <person name="Allen A.E."/>
            <person name="Cuvelier M.L."/>
            <person name="Derelle E."/>
            <person name="Everett M.V."/>
            <person name="Foulon E."/>
            <person name="Grimwood J."/>
            <person name="Gundlach H."/>
            <person name="Henrissat B."/>
            <person name="Napoli C."/>
            <person name="McDonald S.M."/>
            <person name="Parker M.S."/>
            <person name="Rombauts S."/>
            <person name="Salamov A."/>
            <person name="Von Dassow P."/>
            <person name="Badger J.H."/>
            <person name="Coutinho P.M."/>
            <person name="Demir E."/>
            <person name="Dubchak I."/>
            <person name="Gentemann C."/>
            <person name="Eikrem W."/>
            <person name="Gready J.E."/>
            <person name="John U."/>
            <person name="Lanier W."/>
            <person name="Lindquist E.A."/>
            <person name="Lucas S."/>
            <person name="Mayer K.F."/>
            <person name="Moreau H."/>
            <person name="Not F."/>
            <person name="Otillar R."/>
            <person name="Panaud O."/>
            <person name="Pangilinan J."/>
            <person name="Paulsen I."/>
            <person name="Piegu B."/>
            <person name="Poliakov A."/>
            <person name="Robbens S."/>
            <person name="Schmutz J."/>
            <person name="Toulza E."/>
            <person name="Wyss T."/>
            <person name="Zelensky A."/>
            <person name="Zhou K."/>
            <person name="Armbrust E.V."/>
            <person name="Bhattacharya D."/>
            <person name="Goodenough U.W."/>
            <person name="Van de Peer Y."/>
            <person name="Grigoriev I.V."/>
        </authorList>
    </citation>
    <scope>NUCLEOTIDE SEQUENCE [LARGE SCALE GENOMIC DNA]</scope>
    <source>
        <strain evidence="4">RCC299 / NOUM17</strain>
    </source>
</reference>
<dbReference type="Proteomes" id="UP000002009">
    <property type="component" value="Chromosome 2"/>
</dbReference>
<feature type="compositionally biased region" description="Basic and acidic residues" evidence="2">
    <location>
        <begin position="254"/>
        <end position="263"/>
    </location>
</feature>
<feature type="coiled-coil region" evidence="1">
    <location>
        <begin position="178"/>
        <end position="205"/>
    </location>
</feature>
<dbReference type="OMA" id="YNEITYK"/>
<evidence type="ECO:0000313" key="3">
    <source>
        <dbReference type="EMBL" id="ACO61278.1"/>
    </source>
</evidence>
<protein>
    <submittedName>
        <fullName evidence="3">Uncharacterized protein</fullName>
    </submittedName>
</protein>
<dbReference type="OrthoDB" id="496742at2759"/>
<accession>C1E0C6</accession>
<feature type="compositionally biased region" description="Polar residues" evidence="2">
    <location>
        <begin position="238"/>
        <end position="248"/>
    </location>
</feature>
<feature type="region of interest" description="Disordered" evidence="2">
    <location>
        <begin position="1"/>
        <end position="26"/>
    </location>
</feature>
<evidence type="ECO:0000256" key="2">
    <source>
        <dbReference type="SAM" id="MobiDB-lite"/>
    </source>
</evidence>
<dbReference type="EMBL" id="CP001323">
    <property type="protein sequence ID" value="ACO61278.1"/>
    <property type="molecule type" value="Genomic_DNA"/>
</dbReference>
<keyword evidence="4" id="KW-1185">Reference proteome</keyword>
<feature type="compositionally biased region" description="Basic and acidic residues" evidence="2">
    <location>
        <begin position="273"/>
        <end position="295"/>
    </location>
</feature>
<dbReference type="AlphaFoldDB" id="C1E0C6"/>
<feature type="compositionally biased region" description="Basic and acidic residues" evidence="2">
    <location>
        <begin position="217"/>
        <end position="233"/>
    </location>
</feature>
<feature type="region of interest" description="Disordered" evidence="2">
    <location>
        <begin position="213"/>
        <end position="302"/>
    </location>
</feature>
<gene>
    <name evidence="3" type="ORF">MICPUN_105171</name>
</gene>
<organism evidence="3 4">
    <name type="scientific">Micromonas commoda (strain RCC299 / NOUM17 / CCMP2709)</name>
    <name type="common">Picoplanktonic green alga</name>
    <dbReference type="NCBI Taxonomy" id="296587"/>
    <lineage>
        <taxon>Eukaryota</taxon>
        <taxon>Viridiplantae</taxon>
        <taxon>Chlorophyta</taxon>
        <taxon>Mamiellophyceae</taxon>
        <taxon>Mamiellales</taxon>
        <taxon>Mamiellaceae</taxon>
        <taxon>Micromonas</taxon>
    </lineage>
</organism>
<sequence>MAAMTVSMTGVRASATPSTRRARIGSRQVAPSAFRRAAVTSGRRSNALVVKAEGMDDIMKKYNEITYKIPPIVTAAAVPVVGLSLLCKAVTGHGLPGTLLGSIEGISWLVLPLGAGSLAPKLGDLGKAADVSEAIKILTTEGRAYGGFGEDSRGKNATERLASISKAVDPNSPLGQQMADIERRKKELESETPEQKAAREALKKELAAQALGLGKDISSDSEKEADEKGRDGLLAKPVTQTLKESMTVENYDEDITKYDDKALGSKLNLSTTEVEKGAPKNNKGDKWREQYRQEEDAAGAAE</sequence>
<dbReference type="GeneID" id="8240731"/>
<dbReference type="KEGG" id="mis:MICPUN_105171"/>
<name>C1E0C6_MICCC</name>
<dbReference type="InParanoid" id="C1E0C6"/>
<evidence type="ECO:0000313" key="4">
    <source>
        <dbReference type="Proteomes" id="UP000002009"/>
    </source>
</evidence>
<evidence type="ECO:0000256" key="1">
    <source>
        <dbReference type="SAM" id="Coils"/>
    </source>
</evidence>
<proteinExistence type="predicted"/>
<dbReference type="RefSeq" id="XP_002500020.1">
    <property type="nucleotide sequence ID" value="XM_002499974.1"/>
</dbReference>
<keyword evidence="1" id="KW-0175">Coiled coil</keyword>